<dbReference type="Proteomes" id="UP000821598">
    <property type="component" value="Unassembled WGS sequence"/>
</dbReference>
<dbReference type="CDD" id="cd00077">
    <property type="entry name" value="HDc"/>
    <property type="match status" value="1"/>
</dbReference>
<dbReference type="PANTHER" id="PTHR45228">
    <property type="entry name" value="CYCLIC DI-GMP PHOSPHODIESTERASE TM_0186-RELATED"/>
    <property type="match status" value="1"/>
</dbReference>
<accession>A0ABX2NZB8</accession>
<dbReference type="EMBL" id="VOMC01000087">
    <property type="protein sequence ID" value="NVI09453.1"/>
    <property type="molecule type" value="Genomic_DNA"/>
</dbReference>
<dbReference type="InterPro" id="IPR037522">
    <property type="entry name" value="HD_GYP_dom"/>
</dbReference>
<proteinExistence type="predicted"/>
<protein>
    <submittedName>
        <fullName evidence="2">HD domain-containing protein</fullName>
    </submittedName>
</protein>
<gene>
    <name evidence="2" type="ORF">FSB64_38640</name>
</gene>
<feature type="domain" description="HD-GYP" evidence="1">
    <location>
        <begin position="47"/>
        <end position="251"/>
    </location>
</feature>
<organism evidence="2 3">
    <name type="scientific">Paraburkholderia youngii</name>
    <dbReference type="NCBI Taxonomy" id="2782701"/>
    <lineage>
        <taxon>Bacteria</taxon>
        <taxon>Pseudomonadati</taxon>
        <taxon>Pseudomonadota</taxon>
        <taxon>Betaproteobacteria</taxon>
        <taxon>Burkholderiales</taxon>
        <taxon>Burkholderiaceae</taxon>
        <taxon>Paraburkholderia</taxon>
    </lineage>
</organism>
<dbReference type="InterPro" id="IPR052020">
    <property type="entry name" value="Cyclic_di-GMP/3'3'-cGAMP_PDE"/>
</dbReference>
<name>A0ABX2NZB8_9BURK</name>
<dbReference type="Gene3D" id="1.10.3210.10">
    <property type="entry name" value="Hypothetical protein af1432"/>
    <property type="match status" value="1"/>
</dbReference>
<reference evidence="2 3" key="1">
    <citation type="submission" date="2019-08" db="EMBL/GenBank/DDBJ databases">
        <title>Paraburkholderia simonii sp. nov. and P. youngii sp. nov. Brazilian and Mexican Mimosa-associated rhizobia.</title>
        <authorList>
            <person name="Mavima L."/>
            <person name="Beukes C.W."/>
            <person name="Palmer M."/>
            <person name="De Meyer S.E."/>
            <person name="James E.K."/>
            <person name="Maluk M."/>
            <person name="Avontuur J.R."/>
            <person name="Chan W.Y."/>
            <person name="Venter S.N."/>
            <person name="Steenkamp E.T."/>
        </authorList>
    </citation>
    <scope>NUCLEOTIDE SEQUENCE [LARGE SCALE GENOMIC DNA]</scope>
    <source>
        <strain evidence="2 3">JPY454</strain>
    </source>
</reference>
<dbReference type="PANTHER" id="PTHR45228:SF8">
    <property type="entry name" value="TWO-COMPONENT RESPONSE REGULATOR-RELATED"/>
    <property type="match status" value="1"/>
</dbReference>
<dbReference type="PROSITE" id="PS51832">
    <property type="entry name" value="HD_GYP"/>
    <property type="match status" value="1"/>
</dbReference>
<dbReference type="SMART" id="SM00471">
    <property type="entry name" value="HDc"/>
    <property type="match status" value="1"/>
</dbReference>
<dbReference type="InterPro" id="IPR003607">
    <property type="entry name" value="HD/PDEase_dom"/>
</dbReference>
<comment type="caution">
    <text evidence="2">The sequence shown here is derived from an EMBL/GenBank/DDBJ whole genome shotgun (WGS) entry which is preliminary data.</text>
</comment>
<dbReference type="SUPFAM" id="SSF109604">
    <property type="entry name" value="HD-domain/PDEase-like"/>
    <property type="match status" value="1"/>
</dbReference>
<dbReference type="Pfam" id="PF13487">
    <property type="entry name" value="HD_5"/>
    <property type="match status" value="1"/>
</dbReference>
<sequence length="251" mass="27740">MHFHELTNEEWERPRCRANTFEHRPLKRDGPMEPGSSLTRRLRVAALQRFIEVNGSLDYKLNSMVIRQTVNHSKRVAALACRMTSMMGRMGWNTDTACEISAKRLSVAALFHDIGKAAVSAQILGKPSALDKAEYSAAKAHAALGAKLIDQVASGFPQSDLPSLLREVALCHHERWDGTGYPSGLRGESIPMAARLVSVADAYDAIRHARVYKRAIPRSQAIRAIVDGAGSQFDPRMVHLFLSVVSAVRQK</sequence>
<evidence type="ECO:0000313" key="3">
    <source>
        <dbReference type="Proteomes" id="UP000821598"/>
    </source>
</evidence>
<keyword evidence="3" id="KW-1185">Reference proteome</keyword>
<evidence type="ECO:0000259" key="1">
    <source>
        <dbReference type="PROSITE" id="PS51832"/>
    </source>
</evidence>
<evidence type="ECO:0000313" key="2">
    <source>
        <dbReference type="EMBL" id="NVI09453.1"/>
    </source>
</evidence>